<dbReference type="Gene3D" id="2.40.30.10">
    <property type="entry name" value="Translation factors"/>
    <property type="match status" value="1"/>
</dbReference>
<dbReference type="GO" id="GO:0016491">
    <property type="term" value="F:oxidoreductase activity"/>
    <property type="evidence" value="ECO:0007669"/>
    <property type="project" value="InterPro"/>
</dbReference>
<dbReference type="GO" id="GO:0016301">
    <property type="term" value="F:kinase activity"/>
    <property type="evidence" value="ECO:0007669"/>
    <property type="project" value="UniProtKB-KW"/>
</dbReference>
<reference evidence="6" key="1">
    <citation type="journal article" date="2021" name="Nat. Commun.">
        <title>Genetic determinants of endophytism in the Arabidopsis root mycobiome.</title>
        <authorList>
            <person name="Mesny F."/>
            <person name="Miyauchi S."/>
            <person name="Thiergart T."/>
            <person name="Pickel B."/>
            <person name="Atanasova L."/>
            <person name="Karlsson M."/>
            <person name="Huettel B."/>
            <person name="Barry K.W."/>
            <person name="Haridas S."/>
            <person name="Chen C."/>
            <person name="Bauer D."/>
            <person name="Andreopoulos W."/>
            <person name="Pangilinan J."/>
            <person name="LaButti K."/>
            <person name="Riley R."/>
            <person name="Lipzen A."/>
            <person name="Clum A."/>
            <person name="Drula E."/>
            <person name="Henrissat B."/>
            <person name="Kohler A."/>
            <person name="Grigoriev I.V."/>
            <person name="Martin F.M."/>
            <person name="Hacquard S."/>
        </authorList>
    </citation>
    <scope>NUCLEOTIDE SEQUENCE</scope>
    <source>
        <strain evidence="6">MPI-SDFR-AT-0068</strain>
    </source>
</reference>
<comment type="caution">
    <text evidence="6">The sequence shown here is derived from an EMBL/GenBank/DDBJ whole genome shotgun (WGS) entry which is preliminary data.</text>
</comment>
<evidence type="ECO:0000313" key="6">
    <source>
        <dbReference type="EMBL" id="KAH7236198.1"/>
    </source>
</evidence>
<dbReference type="SUPFAM" id="SSF54292">
    <property type="entry name" value="2Fe-2S ferredoxin-like"/>
    <property type="match status" value="1"/>
</dbReference>
<sequence length="565" mass="62762">MIPISESSAVGPAPLPPTDALLSLRTGKIRPLDGSSIRSAINKRARQGKWEVTLLGLVGDEHHYIHHGGPEKALHQYCAAHYDAWNAELPGREDLFKIGGFGENLSTRNMSEQNVCIGDVFRVGNDVLIQVTGPRQPCYKLNHRFQHKKASAMTQSTGRMGWYYRVIKTGLIEEGDEMQLTERINPTWSLARVQKYLYHEKDNYEAFKELATLPALSEEMLDIFKKRLSHGAEDMSGRLEGDRLPVAWQPYKLVNKTSLTSRIKSFIFEVDNEGKGEDSQFGQFPFVRLRFGPDGSISRAYSVVSGSTNRFELGIARDDNSRGGSVYLHDQLCVGEVIKVAPGRSTTVQQNQNADGQVFKHIFIIGGIGVTAFLGEIEKLVRESAQVEVHYAVRSQKEAAYLDRLPLDKTSIYAKDQGQRLNLDQVIPTPHPEDGTKPMIYCCGPTSLMNACRTLATTLHYPKTSIHFEEFGDATTGTGNPFEVEIKSTGKILQVPEKKSLLQVLSDAGFEIESSCLVGNCGTCMVDHCKGEVEHKGVALDEEQKKESMLSCVSRGRGRVVIDIE</sequence>
<dbReference type="InterPro" id="IPR017938">
    <property type="entry name" value="Riboflavin_synthase-like_b-brl"/>
</dbReference>
<dbReference type="Proteomes" id="UP000813427">
    <property type="component" value="Unassembled WGS sequence"/>
</dbReference>
<organism evidence="6 7">
    <name type="scientific">Fusarium tricinctum</name>
    <dbReference type="NCBI Taxonomy" id="61284"/>
    <lineage>
        <taxon>Eukaryota</taxon>
        <taxon>Fungi</taxon>
        <taxon>Dikarya</taxon>
        <taxon>Ascomycota</taxon>
        <taxon>Pezizomycotina</taxon>
        <taxon>Sordariomycetes</taxon>
        <taxon>Hypocreomycetidae</taxon>
        <taxon>Hypocreales</taxon>
        <taxon>Nectriaceae</taxon>
        <taxon>Fusarium</taxon>
        <taxon>Fusarium tricinctum species complex</taxon>
    </lineage>
</organism>
<dbReference type="Pfam" id="PF00111">
    <property type="entry name" value="Fer2"/>
    <property type="match status" value="1"/>
</dbReference>
<evidence type="ECO:0000256" key="1">
    <source>
        <dbReference type="ARBA" id="ARBA00022714"/>
    </source>
</evidence>
<gene>
    <name evidence="6" type="ORF">BKA59DRAFT_486512</name>
</gene>
<feature type="domain" description="MOSC" evidence="4">
    <location>
        <begin position="44"/>
        <end position="181"/>
    </location>
</feature>
<keyword evidence="1" id="KW-0479">Metal-binding</keyword>
<dbReference type="InterPro" id="IPR017927">
    <property type="entry name" value="FAD-bd_FR_type"/>
</dbReference>
<feature type="domain" description="FAD-binding FR-type" evidence="5">
    <location>
        <begin position="246"/>
        <end position="351"/>
    </location>
</feature>
<dbReference type="InterPro" id="IPR005302">
    <property type="entry name" value="MoCF_Sase_C"/>
</dbReference>
<proteinExistence type="predicted"/>
<feature type="domain" description="2Fe-2S ferredoxin-type" evidence="3">
    <location>
        <begin position="482"/>
        <end position="565"/>
    </location>
</feature>
<dbReference type="SUPFAM" id="SSF50800">
    <property type="entry name" value="PK beta-barrel domain-like"/>
    <property type="match status" value="1"/>
</dbReference>
<dbReference type="InterPro" id="IPR039261">
    <property type="entry name" value="FNR_nucleotide-bd"/>
</dbReference>
<dbReference type="InterPro" id="IPR006058">
    <property type="entry name" value="2Fe2S_fd_BS"/>
</dbReference>
<dbReference type="CDD" id="cd06185">
    <property type="entry name" value="PDR_like"/>
    <property type="match status" value="1"/>
</dbReference>
<dbReference type="SUPFAM" id="SSF52343">
    <property type="entry name" value="Ferredoxin reductase-like, C-terminal NADP-linked domain"/>
    <property type="match status" value="1"/>
</dbReference>
<dbReference type="GO" id="GO:0030170">
    <property type="term" value="F:pyridoxal phosphate binding"/>
    <property type="evidence" value="ECO:0007669"/>
    <property type="project" value="InterPro"/>
</dbReference>
<dbReference type="InterPro" id="IPR005163">
    <property type="entry name" value="Tri_helical_YiiM-like"/>
</dbReference>
<dbReference type="GO" id="GO:0030151">
    <property type="term" value="F:molybdenum ion binding"/>
    <property type="evidence" value="ECO:0007669"/>
    <property type="project" value="InterPro"/>
</dbReference>
<dbReference type="SUPFAM" id="SSF63380">
    <property type="entry name" value="Riboflavin synthase domain-like"/>
    <property type="match status" value="1"/>
</dbReference>
<evidence type="ECO:0000259" key="4">
    <source>
        <dbReference type="PROSITE" id="PS51340"/>
    </source>
</evidence>
<dbReference type="Pfam" id="PF03473">
    <property type="entry name" value="MOSC"/>
    <property type="match status" value="1"/>
</dbReference>
<keyword evidence="6" id="KW-0808">Transferase</keyword>
<evidence type="ECO:0000313" key="7">
    <source>
        <dbReference type="Proteomes" id="UP000813427"/>
    </source>
</evidence>
<dbReference type="PROSITE" id="PS51340">
    <property type="entry name" value="MOSC"/>
    <property type="match status" value="1"/>
</dbReference>
<evidence type="ECO:0000259" key="5">
    <source>
        <dbReference type="PROSITE" id="PS51384"/>
    </source>
</evidence>
<dbReference type="InterPro" id="IPR052353">
    <property type="entry name" value="Benzoxazolinone_Detox_Enz"/>
</dbReference>
<dbReference type="InterPro" id="IPR012675">
    <property type="entry name" value="Beta-grasp_dom_sf"/>
</dbReference>
<keyword evidence="1" id="KW-0001">2Fe-2S</keyword>
<dbReference type="Gene3D" id="3.40.50.80">
    <property type="entry name" value="Nucleotide-binding domain of ferredoxin-NADP reductase (FNR) module"/>
    <property type="match status" value="1"/>
</dbReference>
<dbReference type="InterPro" id="IPR001041">
    <property type="entry name" value="2Fe-2S_ferredoxin-type"/>
</dbReference>
<keyword evidence="6" id="KW-0670">Pyruvate</keyword>
<evidence type="ECO:0000256" key="2">
    <source>
        <dbReference type="ARBA" id="ARBA00023014"/>
    </source>
</evidence>
<keyword evidence="6" id="KW-0418">Kinase</keyword>
<dbReference type="OrthoDB" id="5390at2759"/>
<dbReference type="InterPro" id="IPR011037">
    <property type="entry name" value="Pyrv_Knase-like_insert_dom_sf"/>
</dbReference>
<dbReference type="PROSITE" id="PS51384">
    <property type="entry name" value="FAD_FR"/>
    <property type="match status" value="1"/>
</dbReference>
<dbReference type="Gene3D" id="2.40.33.20">
    <property type="entry name" value="PK beta-barrel domain-like"/>
    <property type="match status" value="1"/>
</dbReference>
<dbReference type="PROSITE" id="PS00197">
    <property type="entry name" value="2FE2S_FER_1"/>
    <property type="match status" value="1"/>
</dbReference>
<dbReference type="PROSITE" id="PS51085">
    <property type="entry name" value="2FE2S_FER_2"/>
    <property type="match status" value="1"/>
</dbReference>
<accession>A0A8K0W6Z5</accession>
<keyword evidence="7" id="KW-1185">Reference proteome</keyword>
<dbReference type="Pfam" id="PF03475">
    <property type="entry name" value="YiiM_3-alpha"/>
    <property type="match status" value="1"/>
</dbReference>
<dbReference type="PANTHER" id="PTHR30212">
    <property type="entry name" value="PROTEIN YIIM"/>
    <property type="match status" value="1"/>
</dbReference>
<dbReference type="EMBL" id="JAGPXF010000007">
    <property type="protein sequence ID" value="KAH7236198.1"/>
    <property type="molecule type" value="Genomic_DNA"/>
</dbReference>
<keyword evidence="1" id="KW-0408">Iron</keyword>
<protein>
    <submittedName>
        <fullName evidence="6">Pyruvate kinase-like protein</fullName>
    </submittedName>
</protein>
<dbReference type="PANTHER" id="PTHR30212:SF2">
    <property type="entry name" value="PROTEIN YIIM"/>
    <property type="match status" value="1"/>
</dbReference>
<dbReference type="AlphaFoldDB" id="A0A8K0W6Z5"/>
<evidence type="ECO:0000259" key="3">
    <source>
        <dbReference type="PROSITE" id="PS51085"/>
    </source>
</evidence>
<dbReference type="InterPro" id="IPR036010">
    <property type="entry name" value="2Fe-2S_ferredoxin-like_sf"/>
</dbReference>
<keyword evidence="2" id="KW-0411">Iron-sulfur</keyword>
<dbReference type="Gene3D" id="3.10.20.30">
    <property type="match status" value="1"/>
</dbReference>
<dbReference type="GO" id="GO:0051537">
    <property type="term" value="F:2 iron, 2 sulfur cluster binding"/>
    <property type="evidence" value="ECO:0007669"/>
    <property type="project" value="UniProtKB-KW"/>
</dbReference>
<dbReference type="CDD" id="cd00207">
    <property type="entry name" value="fer2"/>
    <property type="match status" value="1"/>
</dbReference>
<name>A0A8K0W6Z5_9HYPO</name>